<keyword evidence="4 7" id="KW-0812">Transmembrane</keyword>
<evidence type="ECO:0000256" key="3">
    <source>
        <dbReference type="ARBA" id="ARBA00022475"/>
    </source>
</evidence>
<dbReference type="CDD" id="cd06261">
    <property type="entry name" value="TM_PBP2"/>
    <property type="match status" value="1"/>
</dbReference>
<protein>
    <submittedName>
        <fullName evidence="9">Sugar ABC transporter permease</fullName>
    </submittedName>
</protein>
<comment type="subcellular location">
    <subcellularLocation>
        <location evidence="1 7">Cell membrane</location>
        <topology evidence="1 7">Multi-pass membrane protein</topology>
    </subcellularLocation>
</comment>
<feature type="transmembrane region" description="Helical" evidence="7">
    <location>
        <begin position="159"/>
        <end position="180"/>
    </location>
</feature>
<evidence type="ECO:0000256" key="1">
    <source>
        <dbReference type="ARBA" id="ARBA00004651"/>
    </source>
</evidence>
<dbReference type="Gene3D" id="1.10.3720.10">
    <property type="entry name" value="MetI-like"/>
    <property type="match status" value="1"/>
</dbReference>
<feature type="domain" description="ABC transmembrane type-1" evidence="8">
    <location>
        <begin position="74"/>
        <end position="286"/>
    </location>
</feature>
<feature type="transmembrane region" description="Helical" evidence="7">
    <location>
        <begin position="80"/>
        <end position="102"/>
    </location>
</feature>
<dbReference type="EMBL" id="JAPRFR010000001">
    <property type="protein sequence ID" value="MCZ0725655.1"/>
    <property type="molecule type" value="Genomic_DNA"/>
</dbReference>
<keyword evidence="5 7" id="KW-1133">Transmembrane helix</keyword>
<dbReference type="Pfam" id="PF00528">
    <property type="entry name" value="BPD_transp_1"/>
    <property type="match status" value="1"/>
</dbReference>
<accession>A0A9X3JFS2</accession>
<dbReference type="PANTHER" id="PTHR30193">
    <property type="entry name" value="ABC TRANSPORTER PERMEASE PROTEIN"/>
    <property type="match status" value="1"/>
</dbReference>
<dbReference type="RefSeq" id="WP_268751969.1">
    <property type="nucleotide sequence ID" value="NZ_JAPRFQ010000001.1"/>
</dbReference>
<evidence type="ECO:0000256" key="2">
    <source>
        <dbReference type="ARBA" id="ARBA00022448"/>
    </source>
</evidence>
<dbReference type="InterPro" id="IPR051393">
    <property type="entry name" value="ABC_transporter_permease"/>
</dbReference>
<evidence type="ECO:0000256" key="5">
    <source>
        <dbReference type="ARBA" id="ARBA00022989"/>
    </source>
</evidence>
<comment type="similarity">
    <text evidence="7">Belongs to the binding-protein-dependent transport system permease family.</text>
</comment>
<name>A0A9X3JFS2_9LACT</name>
<proteinExistence type="inferred from homology"/>
<sequence length="294" mass="32440">MEDKVPIVKKDQGILSKLEAWMYLLPTLIILGIFMFHPFIQTLNRSLYRTDGFGQNAEFKGLGNYNELFHSASFWNSIQVTILFVLIVVLVGVIIGFLGAMLCQRTFKGISFFSTSYAMPMAIASAGMAMIFQVMLNPSIGIINAIFDTSKNFLTDPNLALLTVGFLTGWLNSGMNFLYFSSGLAGIDDSLYESASIDGAGGFQQFLHITIPSLKPTLFFVVVTNIINAFQAFGQINILTSGGPGEATNVIVYDIYKNAFMNYRYGYASAESVVLFIIIMILTGIMFAIRQKGE</sequence>
<organism evidence="9 10">
    <name type="scientific">Aerococcus kribbianus</name>
    <dbReference type="NCBI Taxonomy" id="2999064"/>
    <lineage>
        <taxon>Bacteria</taxon>
        <taxon>Bacillati</taxon>
        <taxon>Bacillota</taxon>
        <taxon>Bacilli</taxon>
        <taxon>Lactobacillales</taxon>
        <taxon>Aerococcaceae</taxon>
        <taxon>Aerococcus</taxon>
    </lineage>
</organism>
<dbReference type="Proteomes" id="UP001146670">
    <property type="component" value="Unassembled WGS sequence"/>
</dbReference>
<dbReference type="InterPro" id="IPR035906">
    <property type="entry name" value="MetI-like_sf"/>
</dbReference>
<dbReference type="GO" id="GO:0005886">
    <property type="term" value="C:plasma membrane"/>
    <property type="evidence" value="ECO:0007669"/>
    <property type="project" value="UniProtKB-SubCell"/>
</dbReference>
<evidence type="ECO:0000313" key="9">
    <source>
        <dbReference type="EMBL" id="MCZ0725655.1"/>
    </source>
</evidence>
<evidence type="ECO:0000256" key="6">
    <source>
        <dbReference type="ARBA" id="ARBA00023136"/>
    </source>
</evidence>
<keyword evidence="3" id="KW-1003">Cell membrane</keyword>
<feature type="transmembrane region" description="Helical" evidence="7">
    <location>
        <begin position="20"/>
        <end position="40"/>
    </location>
</feature>
<gene>
    <name evidence="9" type="ORF">OW157_03605</name>
</gene>
<evidence type="ECO:0000256" key="4">
    <source>
        <dbReference type="ARBA" id="ARBA00022692"/>
    </source>
</evidence>
<dbReference type="InterPro" id="IPR000515">
    <property type="entry name" value="MetI-like"/>
</dbReference>
<dbReference type="GO" id="GO:0055085">
    <property type="term" value="P:transmembrane transport"/>
    <property type="evidence" value="ECO:0007669"/>
    <property type="project" value="InterPro"/>
</dbReference>
<feature type="transmembrane region" description="Helical" evidence="7">
    <location>
        <begin position="265"/>
        <end position="289"/>
    </location>
</feature>
<dbReference type="AlphaFoldDB" id="A0A9X3JFS2"/>
<dbReference type="PANTHER" id="PTHR30193:SF37">
    <property type="entry name" value="INNER MEMBRANE ABC TRANSPORTER PERMEASE PROTEIN YCJO"/>
    <property type="match status" value="1"/>
</dbReference>
<evidence type="ECO:0000259" key="8">
    <source>
        <dbReference type="PROSITE" id="PS50928"/>
    </source>
</evidence>
<comment type="caution">
    <text evidence="9">The sequence shown here is derived from an EMBL/GenBank/DDBJ whole genome shotgun (WGS) entry which is preliminary data.</text>
</comment>
<dbReference type="SUPFAM" id="SSF161098">
    <property type="entry name" value="MetI-like"/>
    <property type="match status" value="1"/>
</dbReference>
<evidence type="ECO:0000313" key="10">
    <source>
        <dbReference type="Proteomes" id="UP001146670"/>
    </source>
</evidence>
<evidence type="ECO:0000256" key="7">
    <source>
        <dbReference type="RuleBase" id="RU363032"/>
    </source>
</evidence>
<dbReference type="PROSITE" id="PS50928">
    <property type="entry name" value="ABC_TM1"/>
    <property type="match status" value="1"/>
</dbReference>
<keyword evidence="2 7" id="KW-0813">Transport</keyword>
<reference evidence="9" key="1">
    <citation type="submission" date="2022-12" db="EMBL/GenBank/DDBJ databases">
        <title>Description and comparative metabolic analysis of Aerococcus sp. nov., isolated from the feces of a pig.</title>
        <authorList>
            <person name="Chang Y.-H."/>
        </authorList>
    </citation>
    <scope>NUCLEOTIDE SEQUENCE</scope>
    <source>
        <strain evidence="9">YH-aer222</strain>
    </source>
</reference>
<feature type="transmembrane region" description="Helical" evidence="7">
    <location>
        <begin position="122"/>
        <end position="147"/>
    </location>
</feature>
<keyword evidence="10" id="KW-1185">Reference proteome</keyword>
<keyword evidence="6 7" id="KW-0472">Membrane</keyword>